<comment type="caution">
    <text evidence="4">The sequence shown here is derived from an EMBL/GenBank/DDBJ whole genome shotgun (WGS) entry which is preliminary data.</text>
</comment>
<accession>A0ABP8PA48</accession>
<evidence type="ECO:0000256" key="1">
    <source>
        <dbReference type="SAM" id="MobiDB-lite"/>
    </source>
</evidence>
<evidence type="ECO:0000256" key="2">
    <source>
        <dbReference type="SAM" id="SignalP"/>
    </source>
</evidence>
<sequence length="176" mass="17399">MRTGKRRSHGARLLGSRLLAALALGSAALVLSGCTVGPSQASTGPAAAASASTSAGPGATPETAAPALNPAGSAKDNLPYFTTIVARVWASDARGSDRAYIDALSAGGFARADMQMTADTTTVGNPAESFQFSVRWGATECLVGQVGPSTGDPVTAVLPQLAGGRCLIGDTPPVGG</sequence>
<evidence type="ECO:0000313" key="4">
    <source>
        <dbReference type="EMBL" id="GAA4482914.1"/>
    </source>
</evidence>
<reference evidence="5" key="1">
    <citation type="journal article" date="2019" name="Int. J. Syst. Evol. Microbiol.">
        <title>The Global Catalogue of Microorganisms (GCM) 10K type strain sequencing project: providing services to taxonomists for standard genome sequencing and annotation.</title>
        <authorList>
            <consortium name="The Broad Institute Genomics Platform"/>
            <consortium name="The Broad Institute Genome Sequencing Center for Infectious Disease"/>
            <person name="Wu L."/>
            <person name="Ma J."/>
        </authorList>
    </citation>
    <scope>NUCLEOTIDE SEQUENCE [LARGE SCALE GENOMIC DNA]</scope>
    <source>
        <strain evidence="5">JCM 17839</strain>
    </source>
</reference>
<feature type="chain" id="PRO_5045866751" description="DUF6993 domain-containing protein" evidence="2">
    <location>
        <begin position="42"/>
        <end position="176"/>
    </location>
</feature>
<name>A0ABP8PA48_9MICO</name>
<dbReference type="RefSeq" id="WP_345185862.1">
    <property type="nucleotide sequence ID" value="NZ_BAABGP010000008.1"/>
</dbReference>
<dbReference type="InterPro" id="IPR054262">
    <property type="entry name" value="DUF6993"/>
</dbReference>
<dbReference type="PROSITE" id="PS51257">
    <property type="entry name" value="PROKAR_LIPOPROTEIN"/>
    <property type="match status" value="1"/>
</dbReference>
<feature type="region of interest" description="Disordered" evidence="1">
    <location>
        <begin position="42"/>
        <end position="71"/>
    </location>
</feature>
<dbReference type="EMBL" id="BAABGP010000008">
    <property type="protein sequence ID" value="GAA4482914.1"/>
    <property type="molecule type" value="Genomic_DNA"/>
</dbReference>
<keyword evidence="5" id="KW-1185">Reference proteome</keyword>
<evidence type="ECO:0000259" key="3">
    <source>
        <dbReference type="Pfam" id="PF22504"/>
    </source>
</evidence>
<proteinExistence type="predicted"/>
<keyword evidence="2" id="KW-0732">Signal</keyword>
<evidence type="ECO:0000313" key="5">
    <source>
        <dbReference type="Proteomes" id="UP001500731"/>
    </source>
</evidence>
<dbReference type="Proteomes" id="UP001500731">
    <property type="component" value="Unassembled WGS sequence"/>
</dbReference>
<feature type="signal peptide" evidence="2">
    <location>
        <begin position="1"/>
        <end position="41"/>
    </location>
</feature>
<feature type="domain" description="DUF6993" evidence="3">
    <location>
        <begin position="86"/>
        <end position="170"/>
    </location>
</feature>
<protein>
    <recommendedName>
        <fullName evidence="3">DUF6993 domain-containing protein</fullName>
    </recommendedName>
</protein>
<feature type="compositionally biased region" description="Low complexity" evidence="1">
    <location>
        <begin position="42"/>
        <end position="67"/>
    </location>
</feature>
<dbReference type="Pfam" id="PF22504">
    <property type="entry name" value="DUF6993"/>
    <property type="match status" value="1"/>
</dbReference>
<organism evidence="4 5">
    <name type="scientific">Microbacterium panaciterrae</name>
    <dbReference type="NCBI Taxonomy" id="985759"/>
    <lineage>
        <taxon>Bacteria</taxon>
        <taxon>Bacillati</taxon>
        <taxon>Actinomycetota</taxon>
        <taxon>Actinomycetes</taxon>
        <taxon>Micrococcales</taxon>
        <taxon>Microbacteriaceae</taxon>
        <taxon>Microbacterium</taxon>
    </lineage>
</organism>
<gene>
    <name evidence="4" type="ORF">GCM10023171_13650</name>
</gene>